<evidence type="ECO:0000313" key="1">
    <source>
        <dbReference type="EMBL" id="GGX86024.1"/>
    </source>
</evidence>
<keyword evidence="2" id="KW-1185">Reference proteome</keyword>
<organism evidence="1 2">
    <name type="scientific">Streptomyces minutiscleroticus</name>
    <dbReference type="NCBI Taxonomy" id="68238"/>
    <lineage>
        <taxon>Bacteria</taxon>
        <taxon>Bacillati</taxon>
        <taxon>Actinomycetota</taxon>
        <taxon>Actinomycetes</taxon>
        <taxon>Kitasatosporales</taxon>
        <taxon>Streptomycetaceae</taxon>
        <taxon>Streptomyces</taxon>
    </lineage>
</organism>
<reference evidence="1" key="2">
    <citation type="submission" date="2020-09" db="EMBL/GenBank/DDBJ databases">
        <authorList>
            <person name="Sun Q."/>
            <person name="Ohkuma M."/>
        </authorList>
    </citation>
    <scope>NUCLEOTIDE SEQUENCE</scope>
    <source>
        <strain evidence="1">JCM 4790</strain>
    </source>
</reference>
<reference evidence="1" key="1">
    <citation type="journal article" date="2014" name="Int. J. Syst. Evol. Microbiol.">
        <title>Complete genome sequence of Corynebacterium casei LMG S-19264T (=DSM 44701T), isolated from a smear-ripened cheese.</title>
        <authorList>
            <consortium name="US DOE Joint Genome Institute (JGI-PGF)"/>
            <person name="Walter F."/>
            <person name="Albersmeier A."/>
            <person name="Kalinowski J."/>
            <person name="Ruckert C."/>
        </authorList>
    </citation>
    <scope>NUCLEOTIDE SEQUENCE</scope>
    <source>
        <strain evidence="1">JCM 4790</strain>
    </source>
</reference>
<protein>
    <submittedName>
        <fullName evidence="1">Uncharacterized protein</fullName>
    </submittedName>
</protein>
<dbReference type="Proteomes" id="UP000619244">
    <property type="component" value="Unassembled WGS sequence"/>
</dbReference>
<dbReference type="AlphaFoldDB" id="A0A918NPN5"/>
<proteinExistence type="predicted"/>
<gene>
    <name evidence="1" type="ORF">GCM10010358_45190</name>
</gene>
<dbReference type="EMBL" id="BMVU01000023">
    <property type="protein sequence ID" value="GGX86024.1"/>
    <property type="molecule type" value="Genomic_DNA"/>
</dbReference>
<evidence type="ECO:0000313" key="2">
    <source>
        <dbReference type="Proteomes" id="UP000619244"/>
    </source>
</evidence>
<sequence length="223" mass="23122">MFSGEPTTVFSGEFTTVFPEEFTTVFPEEFTTVFSGEFTTVSSTWASGPWSTRRSVASPVEPVGESTVVVALLPEVPVAVTGAFTPVGVFPVTGVVAAVGLSTVTGVFTVRGVSTVTGVPKPSRVRRIWSASTWAAGPLPAGTTRTSGNCDRLPYRLSRAPISAMPGARSPRRAARSRSACSRTSAEPLWTCCHRAFSAAVTGSGPGEYGGGSWVVYGGGSCA</sequence>
<comment type="caution">
    <text evidence="1">The sequence shown here is derived from an EMBL/GenBank/DDBJ whole genome shotgun (WGS) entry which is preliminary data.</text>
</comment>
<accession>A0A918NPN5</accession>
<name>A0A918NPN5_9ACTN</name>